<evidence type="ECO:0000313" key="3">
    <source>
        <dbReference type="Proteomes" id="UP000886829"/>
    </source>
</evidence>
<dbReference type="EMBL" id="DXEV01000168">
    <property type="protein sequence ID" value="HIX57512.1"/>
    <property type="molecule type" value="Genomic_DNA"/>
</dbReference>
<evidence type="ECO:0000313" key="2">
    <source>
        <dbReference type="EMBL" id="HIX57512.1"/>
    </source>
</evidence>
<evidence type="ECO:0000259" key="1">
    <source>
        <dbReference type="Pfam" id="PF00550"/>
    </source>
</evidence>
<reference evidence="2" key="2">
    <citation type="submission" date="2021-04" db="EMBL/GenBank/DDBJ databases">
        <authorList>
            <person name="Gilroy R."/>
        </authorList>
    </citation>
    <scope>NUCLEOTIDE SEQUENCE</scope>
    <source>
        <strain evidence="2">USASDec5-558</strain>
    </source>
</reference>
<feature type="domain" description="Carrier" evidence="1">
    <location>
        <begin position="13"/>
        <end position="57"/>
    </location>
</feature>
<gene>
    <name evidence="2" type="ORF">H9850_08590</name>
</gene>
<name>A0A9D1WG05_9GAMM</name>
<dbReference type="InterPro" id="IPR009081">
    <property type="entry name" value="PP-bd_ACP"/>
</dbReference>
<dbReference type="InterPro" id="IPR036736">
    <property type="entry name" value="ACP-like_sf"/>
</dbReference>
<protein>
    <recommendedName>
        <fullName evidence="1">Carrier domain-containing protein</fullName>
    </recommendedName>
</protein>
<dbReference type="Proteomes" id="UP000886829">
    <property type="component" value="Unassembled WGS sequence"/>
</dbReference>
<organism evidence="2 3">
    <name type="scientific">Candidatus Anaerobiospirillum pullistercoris</name>
    <dbReference type="NCBI Taxonomy" id="2838452"/>
    <lineage>
        <taxon>Bacteria</taxon>
        <taxon>Pseudomonadati</taxon>
        <taxon>Pseudomonadota</taxon>
        <taxon>Gammaproteobacteria</taxon>
        <taxon>Aeromonadales</taxon>
        <taxon>Succinivibrionaceae</taxon>
        <taxon>Anaerobiospirillum</taxon>
    </lineage>
</organism>
<dbReference type="SUPFAM" id="SSF47336">
    <property type="entry name" value="ACP-like"/>
    <property type="match status" value="1"/>
</dbReference>
<dbReference type="Gene3D" id="1.10.1200.10">
    <property type="entry name" value="ACP-like"/>
    <property type="match status" value="1"/>
</dbReference>
<reference evidence="2" key="1">
    <citation type="journal article" date="2021" name="PeerJ">
        <title>Extensive microbial diversity within the chicken gut microbiome revealed by metagenomics and culture.</title>
        <authorList>
            <person name="Gilroy R."/>
            <person name="Ravi A."/>
            <person name="Getino M."/>
            <person name="Pursley I."/>
            <person name="Horton D.L."/>
            <person name="Alikhan N.F."/>
            <person name="Baker D."/>
            <person name="Gharbi K."/>
            <person name="Hall N."/>
            <person name="Watson M."/>
            <person name="Adriaenssens E.M."/>
            <person name="Foster-Nyarko E."/>
            <person name="Jarju S."/>
            <person name="Secka A."/>
            <person name="Antonio M."/>
            <person name="Oren A."/>
            <person name="Chaudhuri R.R."/>
            <person name="La Ragione R."/>
            <person name="Hildebrand F."/>
            <person name="Pallen M.J."/>
        </authorList>
    </citation>
    <scope>NUCLEOTIDE SEQUENCE</scope>
    <source>
        <strain evidence="2">USASDec5-558</strain>
    </source>
</reference>
<dbReference type="AlphaFoldDB" id="A0A9D1WG05"/>
<proteinExistence type="predicted"/>
<dbReference type="Pfam" id="PF00550">
    <property type="entry name" value="PP-binding"/>
    <property type="match status" value="1"/>
</dbReference>
<sequence>MVTANDALALLQQIGRSDITITDQSLMSEGKLNSIDIMDLVGAIESKYNCIIDAELIDVECFESCDAIAKFIDKVLA</sequence>
<accession>A0A9D1WG05</accession>
<comment type="caution">
    <text evidence="2">The sequence shown here is derived from an EMBL/GenBank/DDBJ whole genome shotgun (WGS) entry which is preliminary data.</text>
</comment>